<proteinExistence type="predicted"/>
<dbReference type="OrthoDB" id="2079983at2"/>
<dbReference type="KEGG" id="gwc:GWCH70_3088"/>
<dbReference type="EMBL" id="CP001638">
    <property type="protein sequence ID" value="ACS25750.1"/>
    <property type="molecule type" value="Genomic_DNA"/>
</dbReference>
<gene>
    <name evidence="1" type="ordered locus">GWCH70_3088</name>
</gene>
<dbReference type="AlphaFoldDB" id="C5D8B2"/>
<name>C5D8B2_GEOSW</name>
<evidence type="ECO:0000313" key="1">
    <source>
        <dbReference type="EMBL" id="ACS25750.1"/>
    </source>
</evidence>
<dbReference type="HOGENOM" id="CLU_798677_0_0_9"/>
<reference evidence="1" key="1">
    <citation type="submission" date="2009-06" db="EMBL/GenBank/DDBJ databases">
        <title>Complete sequence of chromosome of Geopacillus sp. WCH70.</title>
        <authorList>
            <consortium name="US DOE Joint Genome Institute"/>
            <person name="Lucas S."/>
            <person name="Copeland A."/>
            <person name="Lapidus A."/>
            <person name="Glavina del Rio T."/>
            <person name="Dalin E."/>
            <person name="Tice H."/>
            <person name="Bruce D."/>
            <person name="Goodwin L."/>
            <person name="Pitluck S."/>
            <person name="Chertkov O."/>
            <person name="Brettin T."/>
            <person name="Detter J.C."/>
            <person name="Han C."/>
            <person name="Larimer F."/>
            <person name="Land M."/>
            <person name="Hauser L."/>
            <person name="Kyrpides N."/>
            <person name="Mikhailova N."/>
            <person name="Brumm P."/>
            <person name="Mead D.A."/>
            <person name="Richardson P."/>
        </authorList>
    </citation>
    <scope>NUCLEOTIDE SEQUENCE [LARGE SCALE GENOMIC DNA]</scope>
    <source>
        <strain evidence="1">WCH70</strain>
    </source>
</reference>
<protein>
    <submittedName>
        <fullName evidence="1">Uncharacterized protein</fullName>
    </submittedName>
</protein>
<accession>C5D8B2</accession>
<dbReference type="STRING" id="471223.GWCH70_3088"/>
<organism evidence="1">
    <name type="scientific">Geobacillus sp. (strain WCH70)</name>
    <dbReference type="NCBI Taxonomy" id="471223"/>
    <lineage>
        <taxon>Bacteria</taxon>
        <taxon>Bacillati</taxon>
        <taxon>Bacillota</taxon>
        <taxon>Bacilli</taxon>
        <taxon>Bacillales</taxon>
        <taxon>Anoxybacillaceae</taxon>
        <taxon>Geobacillus</taxon>
    </lineage>
</organism>
<sequence length="347" mass="35984">MLISKDGVLDGNGDIKPLQQNVSFVNKDGKAVVTIKLDNEVTTDGKYTDANGIVHDYIVGLDPNVSEYHTLAVDDTTFKADAFGGNGIVVADKIAPKLASTDPIQTVDADGDGQIDHIRIEFTEPIDNNYLSATTFSVAGYTVKAAATDDDGVLDNPTATEKGNGVDSKYVFLTVEEKTTPDTDATPNVQRVGTVKDVSGNEFTGLTSATASVDKAAPVIVAAKITTAGTNVGWGNDVNDVLKLTFSENVVSQFTDIDTTKQGIQISEDELNELLGTSLAYDTTNGTVVTAAVSGNTVTLTVTGAPFASSGVVSAGDPIDPADGADVIKDTAGNVINDSATVDVVNN</sequence>